<comment type="subcellular location">
    <subcellularLocation>
        <location evidence="1 7">Cell membrane</location>
        <topology evidence="1 7">Multi-pass membrane protein</topology>
    </subcellularLocation>
</comment>
<feature type="region of interest" description="Disordered" evidence="8">
    <location>
        <begin position="1"/>
        <end position="24"/>
    </location>
</feature>
<dbReference type="PANTHER" id="PTHR43386:SF25">
    <property type="entry name" value="PEPTIDE ABC TRANSPORTER PERMEASE PROTEIN"/>
    <property type="match status" value="1"/>
</dbReference>
<reference evidence="10 11" key="1">
    <citation type="submission" date="2018-12" db="EMBL/GenBank/DDBJ databases">
        <authorList>
            <person name="Li F."/>
        </authorList>
    </citation>
    <scope>NUCLEOTIDE SEQUENCE [LARGE SCALE GENOMIC DNA]</scope>
    <source>
        <strain evidence="10 11">EGI 6500705</strain>
    </source>
</reference>
<accession>A0A3S0XYK9</accession>
<feature type="domain" description="ABC transmembrane type-1" evidence="9">
    <location>
        <begin position="93"/>
        <end position="282"/>
    </location>
</feature>
<evidence type="ECO:0000256" key="1">
    <source>
        <dbReference type="ARBA" id="ARBA00004651"/>
    </source>
</evidence>
<evidence type="ECO:0000256" key="7">
    <source>
        <dbReference type="RuleBase" id="RU363032"/>
    </source>
</evidence>
<evidence type="ECO:0000256" key="3">
    <source>
        <dbReference type="ARBA" id="ARBA00022475"/>
    </source>
</evidence>
<gene>
    <name evidence="10" type="ORF">ELQ94_11670</name>
</gene>
<dbReference type="CDD" id="cd06261">
    <property type="entry name" value="TM_PBP2"/>
    <property type="match status" value="1"/>
</dbReference>
<dbReference type="InterPro" id="IPR000515">
    <property type="entry name" value="MetI-like"/>
</dbReference>
<sequence>MTTHLDAPDATGVPVPPPTTTARRKRARPGIQLIIGASLIGLVAIVALVSLVWTPYDPETTVAADRLQFPSAAHWFGTDRFGRDVLSAVMAGSQITLLVGFIAVGIAVVVGVPLGILAGMRQGRLGDLIMRGNDILLAFPGLLLAIVFGAVFGAGTVTAMVALGIGSIPAFARVARSGTLQVMKTDYVFAARAANRSEFRIALRHVLPNISGMIVVQCSVNFGIAVLAEAGLSFLGLGTMPPTPSWGRMLQESQQFLGSYDYLAIAPGLAIAVAVLGFNLLGDGLRDRFDPKMRSNR</sequence>
<evidence type="ECO:0000256" key="8">
    <source>
        <dbReference type="SAM" id="MobiDB-lite"/>
    </source>
</evidence>
<dbReference type="AlphaFoldDB" id="A0A3S0XYK9"/>
<dbReference type="EMBL" id="RZGZ01000003">
    <property type="protein sequence ID" value="RUQ99279.1"/>
    <property type="molecule type" value="Genomic_DNA"/>
</dbReference>
<feature type="transmembrane region" description="Helical" evidence="7">
    <location>
        <begin position="214"/>
        <end position="240"/>
    </location>
</feature>
<keyword evidence="3" id="KW-1003">Cell membrane</keyword>
<keyword evidence="6 7" id="KW-0472">Membrane</keyword>
<evidence type="ECO:0000259" key="9">
    <source>
        <dbReference type="PROSITE" id="PS50928"/>
    </source>
</evidence>
<dbReference type="InterPro" id="IPR035906">
    <property type="entry name" value="MetI-like_sf"/>
</dbReference>
<dbReference type="InterPro" id="IPR050366">
    <property type="entry name" value="BP-dependent_transpt_permease"/>
</dbReference>
<feature type="transmembrane region" description="Helical" evidence="7">
    <location>
        <begin position="157"/>
        <end position="175"/>
    </location>
</feature>
<feature type="transmembrane region" description="Helical" evidence="7">
    <location>
        <begin position="95"/>
        <end position="120"/>
    </location>
</feature>
<dbReference type="PROSITE" id="PS50928">
    <property type="entry name" value="ABC_TM1"/>
    <property type="match status" value="1"/>
</dbReference>
<feature type="transmembrane region" description="Helical" evidence="7">
    <location>
        <begin position="132"/>
        <end position="151"/>
    </location>
</feature>
<name>A0A3S0XYK9_9MICO</name>
<protein>
    <submittedName>
        <fullName evidence="10">ABC transporter permease</fullName>
    </submittedName>
</protein>
<dbReference type="GO" id="GO:0055085">
    <property type="term" value="P:transmembrane transport"/>
    <property type="evidence" value="ECO:0007669"/>
    <property type="project" value="InterPro"/>
</dbReference>
<keyword evidence="11" id="KW-1185">Reference proteome</keyword>
<keyword evidence="2 7" id="KW-0813">Transport</keyword>
<dbReference type="PANTHER" id="PTHR43386">
    <property type="entry name" value="OLIGOPEPTIDE TRANSPORT SYSTEM PERMEASE PROTEIN APPC"/>
    <property type="match status" value="1"/>
</dbReference>
<evidence type="ECO:0000256" key="5">
    <source>
        <dbReference type="ARBA" id="ARBA00022989"/>
    </source>
</evidence>
<dbReference type="SUPFAM" id="SSF161098">
    <property type="entry name" value="MetI-like"/>
    <property type="match status" value="1"/>
</dbReference>
<organism evidence="10 11">
    <name type="scientific">Labedella endophytica</name>
    <dbReference type="NCBI Taxonomy" id="1523160"/>
    <lineage>
        <taxon>Bacteria</taxon>
        <taxon>Bacillati</taxon>
        <taxon>Actinomycetota</taxon>
        <taxon>Actinomycetes</taxon>
        <taxon>Micrococcales</taxon>
        <taxon>Microbacteriaceae</taxon>
        <taxon>Labedella</taxon>
    </lineage>
</organism>
<evidence type="ECO:0000313" key="11">
    <source>
        <dbReference type="Proteomes" id="UP000274909"/>
    </source>
</evidence>
<dbReference type="OrthoDB" id="9812701at2"/>
<comment type="caution">
    <text evidence="10">The sequence shown here is derived from an EMBL/GenBank/DDBJ whole genome shotgun (WGS) entry which is preliminary data.</text>
</comment>
<evidence type="ECO:0000256" key="4">
    <source>
        <dbReference type="ARBA" id="ARBA00022692"/>
    </source>
</evidence>
<comment type="similarity">
    <text evidence="7">Belongs to the binding-protein-dependent transport system permease family.</text>
</comment>
<evidence type="ECO:0000256" key="2">
    <source>
        <dbReference type="ARBA" id="ARBA00022448"/>
    </source>
</evidence>
<feature type="transmembrane region" description="Helical" evidence="7">
    <location>
        <begin position="260"/>
        <end position="282"/>
    </location>
</feature>
<dbReference type="Pfam" id="PF00528">
    <property type="entry name" value="BPD_transp_1"/>
    <property type="match status" value="1"/>
</dbReference>
<proteinExistence type="inferred from homology"/>
<feature type="transmembrane region" description="Helical" evidence="7">
    <location>
        <begin position="33"/>
        <end position="53"/>
    </location>
</feature>
<dbReference type="GO" id="GO:0005886">
    <property type="term" value="C:plasma membrane"/>
    <property type="evidence" value="ECO:0007669"/>
    <property type="project" value="UniProtKB-SubCell"/>
</dbReference>
<keyword evidence="4 7" id="KW-0812">Transmembrane</keyword>
<dbReference type="Gene3D" id="1.10.3720.10">
    <property type="entry name" value="MetI-like"/>
    <property type="match status" value="1"/>
</dbReference>
<evidence type="ECO:0000313" key="10">
    <source>
        <dbReference type="EMBL" id="RUQ99279.1"/>
    </source>
</evidence>
<dbReference type="Proteomes" id="UP000274909">
    <property type="component" value="Unassembled WGS sequence"/>
</dbReference>
<dbReference type="RefSeq" id="WP_127050840.1">
    <property type="nucleotide sequence ID" value="NZ_RZGZ01000003.1"/>
</dbReference>
<evidence type="ECO:0000256" key="6">
    <source>
        <dbReference type="ARBA" id="ARBA00023136"/>
    </source>
</evidence>
<keyword evidence="5 7" id="KW-1133">Transmembrane helix</keyword>